<name>A0A229NUZ5_9BACL</name>
<dbReference type="Pfam" id="PF02397">
    <property type="entry name" value="Bac_transf"/>
    <property type="match status" value="1"/>
</dbReference>
<dbReference type="RefSeq" id="WP_089526404.1">
    <property type="nucleotide sequence ID" value="NZ_NMUQ01000003.1"/>
</dbReference>
<dbReference type="GO" id="GO:0016780">
    <property type="term" value="F:phosphotransferase activity, for other substituted phosphate groups"/>
    <property type="evidence" value="ECO:0007669"/>
    <property type="project" value="TreeGrafter"/>
</dbReference>
<dbReference type="Proteomes" id="UP000215145">
    <property type="component" value="Unassembled WGS sequence"/>
</dbReference>
<evidence type="ECO:0000313" key="4">
    <source>
        <dbReference type="EMBL" id="OXM13702.1"/>
    </source>
</evidence>
<gene>
    <name evidence="4" type="ORF">CGZ75_22040</name>
</gene>
<reference evidence="4 5" key="1">
    <citation type="submission" date="2017-07" db="EMBL/GenBank/DDBJ databases">
        <title>Paenibacillus herberti R33 genome sequencing and assembly.</title>
        <authorList>
            <person name="Su W."/>
        </authorList>
    </citation>
    <scope>NUCLEOTIDE SEQUENCE [LARGE SCALE GENOMIC DNA]</scope>
    <source>
        <strain evidence="4 5">R33</strain>
    </source>
</reference>
<comment type="similarity">
    <text evidence="1">Belongs to the bacterial sugar transferase family.</text>
</comment>
<keyword evidence="2" id="KW-1133">Transmembrane helix</keyword>
<dbReference type="InterPro" id="IPR003362">
    <property type="entry name" value="Bact_transf"/>
</dbReference>
<protein>
    <submittedName>
        <fullName evidence="4">Multidrug MFS transporter</fullName>
    </submittedName>
</protein>
<organism evidence="4 5">
    <name type="scientific">Paenibacillus herberti</name>
    <dbReference type="NCBI Taxonomy" id="1619309"/>
    <lineage>
        <taxon>Bacteria</taxon>
        <taxon>Bacillati</taxon>
        <taxon>Bacillota</taxon>
        <taxon>Bacilli</taxon>
        <taxon>Bacillales</taxon>
        <taxon>Paenibacillaceae</taxon>
        <taxon>Paenibacillus</taxon>
    </lineage>
</organism>
<proteinExistence type="inferred from homology"/>
<dbReference type="AlphaFoldDB" id="A0A229NUZ5"/>
<evidence type="ECO:0000313" key="5">
    <source>
        <dbReference type="Proteomes" id="UP000215145"/>
    </source>
</evidence>
<dbReference type="PANTHER" id="PTHR30576:SF10">
    <property type="entry name" value="SLL5057 PROTEIN"/>
    <property type="match status" value="1"/>
</dbReference>
<feature type="transmembrane region" description="Helical" evidence="2">
    <location>
        <begin position="43"/>
        <end position="64"/>
    </location>
</feature>
<keyword evidence="5" id="KW-1185">Reference proteome</keyword>
<dbReference type="PANTHER" id="PTHR30576">
    <property type="entry name" value="COLANIC BIOSYNTHESIS UDP-GLUCOSE LIPID CARRIER TRANSFERASE"/>
    <property type="match status" value="1"/>
</dbReference>
<sequence>MSLIPNKDKAEVVLESSPYYAAYALEPKWNIRLYIRIKRAMDLLLAGSGLLLLSPVFFLLALIIKIEDPRGSIIFSQVRVGKGERTFRMYKFRSMVANAEELLPALLDQNEIDGAMFKMKKDPRVTKIGYIIRKTSLDELPQLWNVIRGDMSLVGPRPPLPREVEIYTTYDKQRLRVTPGCTGLWQISGRNNIDFPQMVELDLEYIRNRSIINDLKIIIRTILMLSGSKGAY</sequence>
<keyword evidence="2" id="KW-0812">Transmembrane</keyword>
<evidence type="ECO:0000256" key="1">
    <source>
        <dbReference type="ARBA" id="ARBA00006464"/>
    </source>
</evidence>
<dbReference type="EMBL" id="NMUQ01000003">
    <property type="protein sequence ID" value="OXM13702.1"/>
    <property type="molecule type" value="Genomic_DNA"/>
</dbReference>
<dbReference type="OrthoDB" id="9808602at2"/>
<accession>A0A229NUZ5</accession>
<evidence type="ECO:0000256" key="2">
    <source>
        <dbReference type="SAM" id="Phobius"/>
    </source>
</evidence>
<keyword evidence="2" id="KW-0472">Membrane</keyword>
<evidence type="ECO:0000259" key="3">
    <source>
        <dbReference type="Pfam" id="PF02397"/>
    </source>
</evidence>
<comment type="caution">
    <text evidence="4">The sequence shown here is derived from an EMBL/GenBank/DDBJ whole genome shotgun (WGS) entry which is preliminary data.</text>
</comment>
<feature type="domain" description="Bacterial sugar transferase" evidence="3">
    <location>
        <begin position="38"/>
        <end position="224"/>
    </location>
</feature>